<sequence length="162" mass="17053">MTRTLILMRHGKSGYPEGVGDHERPLAERGIAQATLAGEWFARDGLTVDAVVCSTATRTRQTLQCTGVDAASVDFVDDVYGGMPEHILAAIRDHVPADAETVLVVGHEPGMPATAVTLDPSADIDGFPTSAYAVLRIAVPWDQIGVAAGSDTATLVSMNIPR</sequence>
<dbReference type="PANTHER" id="PTHR47623">
    <property type="entry name" value="OS09G0287300 PROTEIN"/>
    <property type="match status" value="1"/>
</dbReference>
<dbReference type="InterPro" id="IPR029033">
    <property type="entry name" value="His_PPase_superfam"/>
</dbReference>
<dbReference type="SMART" id="SM00855">
    <property type="entry name" value="PGAM"/>
    <property type="match status" value="1"/>
</dbReference>
<protein>
    <submittedName>
        <fullName evidence="1">Histidine phosphatase family protein</fullName>
    </submittedName>
</protein>
<dbReference type="Gene3D" id="3.40.50.1240">
    <property type="entry name" value="Phosphoglycerate mutase-like"/>
    <property type="match status" value="1"/>
</dbReference>
<keyword evidence="2" id="KW-1185">Reference proteome</keyword>
<reference evidence="1 2" key="1">
    <citation type="submission" date="2022-10" db="EMBL/GenBank/DDBJ databases">
        <title>The complete genomes of actinobacterial strains from the NBC collection.</title>
        <authorList>
            <person name="Joergensen T.S."/>
            <person name="Alvarez Arevalo M."/>
            <person name="Sterndorff E.B."/>
            <person name="Faurdal D."/>
            <person name="Vuksanovic O."/>
            <person name="Mourched A.-S."/>
            <person name="Charusanti P."/>
            <person name="Shaw S."/>
            <person name="Blin K."/>
            <person name="Weber T."/>
        </authorList>
    </citation>
    <scope>NUCLEOTIDE SEQUENCE [LARGE SCALE GENOMIC DNA]</scope>
    <source>
        <strain evidence="1 2">NBC_00319</strain>
    </source>
</reference>
<proteinExistence type="predicted"/>
<dbReference type="SUPFAM" id="SSF53254">
    <property type="entry name" value="Phosphoglycerate mutase-like"/>
    <property type="match status" value="1"/>
</dbReference>
<dbReference type="RefSeq" id="WP_328858707.1">
    <property type="nucleotide sequence ID" value="NZ_CP108021.1"/>
</dbReference>
<dbReference type="KEGG" id="whr:OG579_08025"/>
<dbReference type="PANTHER" id="PTHR47623:SF1">
    <property type="entry name" value="OS09G0287300 PROTEIN"/>
    <property type="match status" value="1"/>
</dbReference>
<gene>
    <name evidence="1" type="ORF">OG579_08025</name>
</gene>
<dbReference type="Pfam" id="PF00300">
    <property type="entry name" value="His_Phos_1"/>
    <property type="match status" value="1"/>
</dbReference>
<dbReference type="Proteomes" id="UP001432128">
    <property type="component" value="Chromosome"/>
</dbReference>
<name>A0AAU4K6G1_9NOCA</name>
<dbReference type="AlphaFoldDB" id="A0AAU4K6G1"/>
<dbReference type="InterPro" id="IPR013078">
    <property type="entry name" value="His_Pase_superF_clade-1"/>
</dbReference>
<evidence type="ECO:0000313" key="1">
    <source>
        <dbReference type="EMBL" id="WUM21710.1"/>
    </source>
</evidence>
<evidence type="ECO:0000313" key="2">
    <source>
        <dbReference type="Proteomes" id="UP001432128"/>
    </source>
</evidence>
<organism evidence="1 2">
    <name type="scientific">Williamsia herbipolensis</name>
    <dbReference type="NCBI Taxonomy" id="1603258"/>
    <lineage>
        <taxon>Bacteria</taxon>
        <taxon>Bacillati</taxon>
        <taxon>Actinomycetota</taxon>
        <taxon>Actinomycetes</taxon>
        <taxon>Mycobacteriales</taxon>
        <taxon>Nocardiaceae</taxon>
        <taxon>Williamsia</taxon>
    </lineage>
</organism>
<dbReference type="EMBL" id="CP108021">
    <property type="protein sequence ID" value="WUM21710.1"/>
    <property type="molecule type" value="Genomic_DNA"/>
</dbReference>
<dbReference type="CDD" id="cd07067">
    <property type="entry name" value="HP_PGM_like"/>
    <property type="match status" value="1"/>
</dbReference>
<accession>A0AAU4K6G1</accession>